<organism evidence="3 4">
    <name type="scientific">Pyrocoelia pectoralis</name>
    <dbReference type="NCBI Taxonomy" id="417401"/>
    <lineage>
        <taxon>Eukaryota</taxon>
        <taxon>Metazoa</taxon>
        <taxon>Ecdysozoa</taxon>
        <taxon>Arthropoda</taxon>
        <taxon>Hexapoda</taxon>
        <taxon>Insecta</taxon>
        <taxon>Pterygota</taxon>
        <taxon>Neoptera</taxon>
        <taxon>Endopterygota</taxon>
        <taxon>Coleoptera</taxon>
        <taxon>Polyphaga</taxon>
        <taxon>Elateriformia</taxon>
        <taxon>Elateroidea</taxon>
        <taxon>Lampyridae</taxon>
        <taxon>Lampyrinae</taxon>
        <taxon>Pyrocoelia</taxon>
    </lineage>
</organism>
<evidence type="ECO:0000259" key="2">
    <source>
        <dbReference type="Pfam" id="PF01593"/>
    </source>
</evidence>
<feature type="chain" id="PRO_5042846466" description="Amine oxidase domain-containing protein" evidence="1">
    <location>
        <begin position="20"/>
        <end position="496"/>
    </location>
</feature>
<dbReference type="PANTHER" id="PTHR10742:SF398">
    <property type="entry name" value="AMINE OXIDASE DOMAIN-CONTAINING PROTEIN-RELATED"/>
    <property type="match status" value="1"/>
</dbReference>
<keyword evidence="4" id="KW-1185">Reference proteome</keyword>
<dbReference type="Proteomes" id="UP001329430">
    <property type="component" value="Chromosome 4"/>
</dbReference>
<evidence type="ECO:0000313" key="3">
    <source>
        <dbReference type="EMBL" id="KAK5644479.1"/>
    </source>
</evidence>
<dbReference type="InterPro" id="IPR050281">
    <property type="entry name" value="Flavin_monoamine_oxidase"/>
</dbReference>
<feature type="domain" description="Amine oxidase" evidence="2">
    <location>
        <begin position="33"/>
        <end position="489"/>
    </location>
</feature>
<dbReference type="AlphaFoldDB" id="A0AAN7VJ21"/>
<dbReference type="Gene3D" id="3.90.660.10">
    <property type="match status" value="1"/>
</dbReference>
<protein>
    <recommendedName>
        <fullName evidence="2">Amine oxidase domain-containing protein</fullName>
    </recommendedName>
</protein>
<dbReference type="InterPro" id="IPR002937">
    <property type="entry name" value="Amino_oxidase"/>
</dbReference>
<feature type="signal peptide" evidence="1">
    <location>
        <begin position="1"/>
        <end position="19"/>
    </location>
</feature>
<proteinExistence type="predicted"/>
<dbReference type="GO" id="GO:0046592">
    <property type="term" value="F:polyamine oxidase activity"/>
    <property type="evidence" value="ECO:0007669"/>
    <property type="project" value="TreeGrafter"/>
</dbReference>
<sequence>MYSSLHLIFSLLLFSCVNCLNDPNIIIIGAGAAGIAAATRLYQNGFKNITILEAENRIGGRIYSHQFGEAYIDLGAQWCHGQENNIVYELVKDLKILRDDEGTVRLYHSKLKLIDEQFSMKLIDIFENTYGNESNNERGSLGEYLIKRYNEEIRAAWKNDVNKLALAEDCLDVFRKWVETYEASFSWYNIAASSTYEVCGGKLMLGWNGLGYKTILDVMMQKFPDSKSPIPIDDRIILNKEVEKVLWASTDRTEIKCADGTNYSCDHVIWTPSLGVLKHGYKTLFEPQLPIEKINAIKAFGMDAISKIILHFPKRWWNDDFEGIMFAWDPSDLQRSGGAFLEGPQKEGKSWITALSSIIPVPKCPNLLSAWFGGEFVPDIEKSSDETIINGIMYTLQTFLSVDYPNISLPNKIIRKNWYTDPHFRGTYSFETVESRKLDKPQGEIISEPLLSEEGKPAILFAGEVTNPIHYSTVHGAIESGLREADRLINFYKHSK</sequence>
<gene>
    <name evidence="3" type="ORF">RI129_005779</name>
</gene>
<dbReference type="InterPro" id="IPR036188">
    <property type="entry name" value="FAD/NAD-bd_sf"/>
</dbReference>
<evidence type="ECO:0000256" key="1">
    <source>
        <dbReference type="SAM" id="SignalP"/>
    </source>
</evidence>
<dbReference type="EMBL" id="JAVRBK010000004">
    <property type="protein sequence ID" value="KAK5644479.1"/>
    <property type="molecule type" value="Genomic_DNA"/>
</dbReference>
<keyword evidence="1" id="KW-0732">Signal</keyword>
<dbReference type="Pfam" id="PF01593">
    <property type="entry name" value="Amino_oxidase"/>
    <property type="match status" value="1"/>
</dbReference>
<accession>A0AAN7VJ21</accession>
<dbReference type="SUPFAM" id="SSF51905">
    <property type="entry name" value="FAD/NAD(P)-binding domain"/>
    <property type="match status" value="1"/>
</dbReference>
<dbReference type="Gene3D" id="3.50.50.60">
    <property type="entry name" value="FAD/NAD(P)-binding domain"/>
    <property type="match status" value="1"/>
</dbReference>
<reference evidence="3 4" key="1">
    <citation type="journal article" date="2024" name="Insects">
        <title>An Improved Chromosome-Level Genome Assembly of the Firefly Pyrocoelia pectoralis.</title>
        <authorList>
            <person name="Fu X."/>
            <person name="Meyer-Rochow V.B."/>
            <person name="Ballantyne L."/>
            <person name="Zhu X."/>
        </authorList>
    </citation>
    <scope>NUCLEOTIDE SEQUENCE [LARGE SCALE GENOMIC DNA]</scope>
    <source>
        <strain evidence="3">XCY_ONT2</strain>
    </source>
</reference>
<dbReference type="PANTHER" id="PTHR10742">
    <property type="entry name" value="FLAVIN MONOAMINE OXIDASE"/>
    <property type="match status" value="1"/>
</dbReference>
<dbReference type="SUPFAM" id="SSF54373">
    <property type="entry name" value="FAD-linked reductases, C-terminal domain"/>
    <property type="match status" value="1"/>
</dbReference>
<name>A0AAN7VJ21_9COLE</name>
<comment type="caution">
    <text evidence="3">The sequence shown here is derived from an EMBL/GenBank/DDBJ whole genome shotgun (WGS) entry which is preliminary data.</text>
</comment>
<evidence type="ECO:0000313" key="4">
    <source>
        <dbReference type="Proteomes" id="UP001329430"/>
    </source>
</evidence>